<reference evidence="2 3" key="1">
    <citation type="submission" date="2019-06" db="EMBL/GenBank/DDBJ databases">
        <title>The draft genome of Rhizobium smilacinae PTYR-5.</title>
        <authorList>
            <person name="Liu L."/>
            <person name="Li L."/>
            <person name="Zhang X."/>
        </authorList>
    </citation>
    <scope>NUCLEOTIDE SEQUENCE [LARGE SCALE GENOMIC DNA]</scope>
    <source>
        <strain evidence="2 3">PTYR-5</strain>
    </source>
</reference>
<dbReference type="AlphaFoldDB" id="A0A5C4XNG5"/>
<feature type="domain" description="PilZ" evidence="1">
    <location>
        <begin position="10"/>
        <end position="94"/>
    </location>
</feature>
<gene>
    <name evidence="2" type="ORF">FHP24_01805</name>
</gene>
<evidence type="ECO:0000313" key="3">
    <source>
        <dbReference type="Proteomes" id="UP000311605"/>
    </source>
</evidence>
<organism evidence="2 3">
    <name type="scientific">Aliirhizobium smilacinae</name>
    <dbReference type="NCBI Taxonomy" id="1395944"/>
    <lineage>
        <taxon>Bacteria</taxon>
        <taxon>Pseudomonadati</taxon>
        <taxon>Pseudomonadota</taxon>
        <taxon>Alphaproteobacteria</taxon>
        <taxon>Hyphomicrobiales</taxon>
        <taxon>Rhizobiaceae</taxon>
        <taxon>Aliirhizobium</taxon>
    </lineage>
</organism>
<dbReference type="OrthoDB" id="8479088at2"/>
<accession>A0A5C4XNG5</accession>
<proteinExistence type="predicted"/>
<dbReference type="InterPro" id="IPR009875">
    <property type="entry name" value="PilZ_domain"/>
</dbReference>
<protein>
    <submittedName>
        <fullName evidence="2">PilZ domain-containing protein</fullName>
    </submittedName>
</protein>
<dbReference type="Proteomes" id="UP000311605">
    <property type="component" value="Unassembled WGS sequence"/>
</dbReference>
<dbReference type="Pfam" id="PF07238">
    <property type="entry name" value="PilZ"/>
    <property type="match status" value="1"/>
</dbReference>
<dbReference type="RefSeq" id="WP_139672041.1">
    <property type="nucleotide sequence ID" value="NZ_VDMN01000001.1"/>
</dbReference>
<comment type="caution">
    <text evidence="2">The sequence shown here is derived from an EMBL/GenBank/DDBJ whole genome shotgun (WGS) entry which is preliminary data.</text>
</comment>
<evidence type="ECO:0000313" key="2">
    <source>
        <dbReference type="EMBL" id="TNM65055.1"/>
    </source>
</evidence>
<name>A0A5C4XNG5_9HYPH</name>
<dbReference type="EMBL" id="VDMN01000001">
    <property type="protein sequence ID" value="TNM65055.1"/>
    <property type="molecule type" value="Genomic_DNA"/>
</dbReference>
<evidence type="ECO:0000259" key="1">
    <source>
        <dbReference type="Pfam" id="PF07238"/>
    </source>
</evidence>
<dbReference type="Gene3D" id="2.40.10.220">
    <property type="entry name" value="predicted glycosyltransferase like domains"/>
    <property type="match status" value="1"/>
</dbReference>
<dbReference type="GO" id="GO:0035438">
    <property type="term" value="F:cyclic-di-GMP binding"/>
    <property type="evidence" value="ECO:0007669"/>
    <property type="project" value="InterPro"/>
</dbReference>
<dbReference type="SUPFAM" id="SSF141371">
    <property type="entry name" value="PilZ domain-like"/>
    <property type="match status" value="1"/>
</dbReference>
<keyword evidence="3" id="KW-1185">Reference proteome</keyword>
<sequence length="112" mass="12313">MPVNNLNMKVRSAPRRKARIPGTVKYYGQSVNGRVVDISTTGLALDLSAPLNAAVGSPVRIDSEELGVLEGIVKWSHNGRVGIQFRPNTNAAAQVAAYFRFFHQDIQPVLRR</sequence>